<evidence type="ECO:0000313" key="3">
    <source>
        <dbReference type="EMBL" id="SPO26932.1"/>
    </source>
</evidence>
<evidence type="ECO:0000256" key="2">
    <source>
        <dbReference type="SAM" id="SignalP"/>
    </source>
</evidence>
<reference evidence="3 4" key="1">
    <citation type="submission" date="2018-03" db="EMBL/GenBank/DDBJ databases">
        <authorList>
            <person name="Guldener U."/>
        </authorList>
    </citation>
    <scope>NUCLEOTIDE SEQUENCE [LARGE SCALE GENOMIC DNA]</scope>
    <source>
        <strain evidence="3 4">NBRC100155</strain>
    </source>
</reference>
<keyword evidence="4" id="KW-1185">Reference proteome</keyword>
<evidence type="ECO:0000256" key="1">
    <source>
        <dbReference type="SAM" id="MobiDB-lite"/>
    </source>
</evidence>
<feature type="region of interest" description="Disordered" evidence="1">
    <location>
        <begin position="28"/>
        <end position="71"/>
    </location>
</feature>
<dbReference type="Proteomes" id="UP000324022">
    <property type="component" value="Unassembled WGS sequence"/>
</dbReference>
<organism evidence="3 4">
    <name type="scientific">Ustilago trichophora</name>
    <dbReference type="NCBI Taxonomy" id="86804"/>
    <lineage>
        <taxon>Eukaryota</taxon>
        <taxon>Fungi</taxon>
        <taxon>Dikarya</taxon>
        <taxon>Basidiomycota</taxon>
        <taxon>Ustilaginomycotina</taxon>
        <taxon>Ustilaginomycetes</taxon>
        <taxon>Ustilaginales</taxon>
        <taxon>Ustilaginaceae</taxon>
        <taxon>Ustilago</taxon>
    </lineage>
</organism>
<dbReference type="OrthoDB" id="2546330at2759"/>
<feature type="signal peptide" evidence="2">
    <location>
        <begin position="1"/>
        <end position="23"/>
    </location>
</feature>
<feature type="compositionally biased region" description="Polar residues" evidence="1">
    <location>
        <begin position="62"/>
        <end position="71"/>
    </location>
</feature>
<accession>A0A5C3E8Q4</accession>
<evidence type="ECO:0000313" key="4">
    <source>
        <dbReference type="Proteomes" id="UP000324022"/>
    </source>
</evidence>
<dbReference type="EMBL" id="OOIN01000016">
    <property type="protein sequence ID" value="SPO26932.1"/>
    <property type="molecule type" value="Genomic_DNA"/>
</dbReference>
<feature type="chain" id="PRO_5022809127" description="Effector family protein Eff1" evidence="2">
    <location>
        <begin position="24"/>
        <end position="360"/>
    </location>
</feature>
<keyword evidence="2" id="KW-0732">Signal</keyword>
<dbReference type="AlphaFoldDB" id="A0A5C3E8Q4"/>
<gene>
    <name evidence="3" type="ORF">UTRI_10401_B</name>
</gene>
<evidence type="ECO:0008006" key="5">
    <source>
        <dbReference type="Google" id="ProtNLM"/>
    </source>
</evidence>
<protein>
    <recommendedName>
        <fullName evidence="5">Effector family protein Eff1</fullName>
    </recommendedName>
</protein>
<name>A0A5C3E8Q4_9BASI</name>
<sequence length="360" mass="40813">MKMRKRLLSYSALLLFLSAFCARAPRVPPQGDFPTDDGIAAGPSQLAEPPFQPPNPPALERQTPNTSPFQFSAQGGELFQEAGPSSSRHFGQQVSSPVHYPWPPSYIPWTLVDPSRFGRTDLSMPRLHIDKFLADDRRWYGPLKIGLPNFQGKRYPLNMPLFRQLYRRDDWRPVNFEDFVADGKVFGFNHPVFRPEPHILSQIEATIRERALAAGLNLFPVSLDLFQGQFAWPPVEIRRDMAALQMPRHLQHTLQNEALAHFATHQAPLPTFFHLRVRVGTGQGLRHILMTQTLMPDSTDLKDALTHSEFWLCHEGMLTMEGVPRMVMLGGMFLPKFAMYHLRSAGGLEVAFPNVLGGFH</sequence>
<proteinExistence type="predicted"/>